<feature type="compositionally biased region" description="Low complexity" evidence="1">
    <location>
        <begin position="105"/>
        <end position="119"/>
    </location>
</feature>
<dbReference type="EMBL" id="JAVRRL010000006">
    <property type="protein sequence ID" value="KAK5116987.1"/>
    <property type="molecule type" value="Genomic_DNA"/>
</dbReference>
<feature type="compositionally biased region" description="Basic and acidic residues" evidence="1">
    <location>
        <begin position="365"/>
        <end position="386"/>
    </location>
</feature>
<evidence type="ECO:0000256" key="1">
    <source>
        <dbReference type="SAM" id="MobiDB-lite"/>
    </source>
</evidence>
<accession>A0AAN7YJ29</accession>
<gene>
    <name evidence="2" type="ORF">LTR62_006708</name>
</gene>
<feature type="region of interest" description="Disordered" evidence="1">
    <location>
        <begin position="708"/>
        <end position="835"/>
    </location>
</feature>
<evidence type="ECO:0000313" key="2">
    <source>
        <dbReference type="EMBL" id="KAK5116987.1"/>
    </source>
</evidence>
<feature type="compositionally biased region" description="Polar residues" evidence="1">
    <location>
        <begin position="198"/>
        <end position="207"/>
    </location>
</feature>
<organism evidence="2 3">
    <name type="scientific">Meristemomyces frigidus</name>
    <dbReference type="NCBI Taxonomy" id="1508187"/>
    <lineage>
        <taxon>Eukaryota</taxon>
        <taxon>Fungi</taxon>
        <taxon>Dikarya</taxon>
        <taxon>Ascomycota</taxon>
        <taxon>Pezizomycotina</taxon>
        <taxon>Dothideomycetes</taxon>
        <taxon>Dothideomycetidae</taxon>
        <taxon>Mycosphaerellales</taxon>
        <taxon>Teratosphaeriaceae</taxon>
        <taxon>Meristemomyces</taxon>
    </lineage>
</organism>
<evidence type="ECO:0000313" key="3">
    <source>
        <dbReference type="Proteomes" id="UP001310890"/>
    </source>
</evidence>
<reference evidence="2" key="1">
    <citation type="submission" date="2023-08" db="EMBL/GenBank/DDBJ databases">
        <title>Black Yeasts Isolated from many extreme environments.</title>
        <authorList>
            <person name="Coleine C."/>
            <person name="Stajich J.E."/>
            <person name="Selbmann L."/>
        </authorList>
    </citation>
    <scope>NUCLEOTIDE SEQUENCE</scope>
    <source>
        <strain evidence="2">CCFEE 5401</strain>
    </source>
</reference>
<name>A0AAN7YJ29_9PEZI</name>
<feature type="region of interest" description="Disordered" evidence="1">
    <location>
        <begin position="573"/>
        <end position="592"/>
    </location>
</feature>
<feature type="region of interest" description="Disordered" evidence="1">
    <location>
        <begin position="1"/>
        <end position="22"/>
    </location>
</feature>
<feature type="compositionally biased region" description="Basic and acidic residues" evidence="1">
    <location>
        <begin position="552"/>
        <end position="563"/>
    </location>
</feature>
<feature type="compositionally biased region" description="Polar residues" evidence="1">
    <location>
        <begin position="87"/>
        <end position="104"/>
    </location>
</feature>
<evidence type="ECO:0008006" key="4">
    <source>
        <dbReference type="Google" id="ProtNLM"/>
    </source>
</evidence>
<feature type="region of interest" description="Disordered" evidence="1">
    <location>
        <begin position="866"/>
        <end position="894"/>
    </location>
</feature>
<feature type="region of interest" description="Disordered" evidence="1">
    <location>
        <begin position="416"/>
        <end position="440"/>
    </location>
</feature>
<feature type="compositionally biased region" description="Polar residues" evidence="1">
    <location>
        <begin position="147"/>
        <end position="156"/>
    </location>
</feature>
<feature type="region of interest" description="Disordered" evidence="1">
    <location>
        <begin position="540"/>
        <end position="565"/>
    </location>
</feature>
<feature type="region of interest" description="Disordered" evidence="1">
    <location>
        <begin position="341"/>
        <end position="386"/>
    </location>
</feature>
<feature type="compositionally biased region" description="Polar residues" evidence="1">
    <location>
        <begin position="265"/>
        <end position="291"/>
    </location>
</feature>
<feature type="compositionally biased region" description="Polar residues" evidence="1">
    <location>
        <begin position="727"/>
        <end position="737"/>
    </location>
</feature>
<proteinExistence type="predicted"/>
<sequence length="915" mass="98657">MAEVAMPTRSHRHTGSISQIETGALLRTAPRIEMIPNPAFSFPALPAPGTSTGSQSSNSRHRRPQSMAGSLQASQPAAIAHRRQLSALPSFSFNPSDTTGLNDSTTPPLTPNELTPHTPSSTHRGHGHKRGGSEFVGGDSRFGVQGAISSSPTKSNAPLLPTVPPAARRHAHKRSGAQSFHDASTMMHPPITPDEPRTSSSLPTSPVAQGASRSYREEDETNSAPVALPEPAAEIFGPPSDSSEPRPVSRPRVGFSDNVEFISRPLSTISSETESSVATTRAHSVNNSISSVLDIGSPSPNSKRRSVTPLSTNFEDNVQPRARSSMEISKRIEKEGEWLSTRSDMNLKRPLSEPRLSFAANDAPSKQRDSQAKGDSRSHPLGFDRRRSEPAILEKLHEPSNVAAISSDDLHDKNLLGTQLPRYPDANQRPSSRSLRSWALSKVSKKSKERIVPVGRVPKPARPVSAYELSVPGRVPMSLAPAAETDLDAVLGGDMEPGSADAAQQPRVDLFSPQAFFHSRTFSGQPDPEGAVVDLDAALEPMSTPPLNPQKPRRELHSSRGTKDFVGQGMHYHRRAESAPELPPFSRGSMVSSHSLDNVFEDEGEEEDEYFDRPVSSASSKLESAGMGIHIVEAAERASQSAWIGSSGLRIRSGDWELERPTTSHGDGGSRLAVGGFDRRPSSIVAETIVEEASPVSPMEQVRAIEIVPAEEEPRSSSLTKSSDSSETPTLLATQLSVPEGAHSLKTPDTYQTSTFSSPDFTRRQGSFDTSRGGTAASSINDNRTISSCAGENPNRISVDDASLPSLTSSRSTMMSTMHPNTSHRDFSMENAPPLPQEGLSAVVAAERRRKRASIQSLSQLVGNSFSGRSRTAEEARPHTAILPTTSKSPRKEHRLKKLMFWRSKSKQSLNSPTP</sequence>
<feature type="compositionally biased region" description="Polar residues" evidence="1">
    <location>
        <begin position="747"/>
        <end position="790"/>
    </location>
</feature>
<comment type="caution">
    <text evidence="2">The sequence shown here is derived from an EMBL/GenBank/DDBJ whole genome shotgun (WGS) entry which is preliminary data.</text>
</comment>
<feature type="compositionally biased region" description="Polar residues" evidence="1">
    <location>
        <begin position="49"/>
        <end position="58"/>
    </location>
</feature>
<dbReference type="AlphaFoldDB" id="A0AAN7YJ29"/>
<protein>
    <recommendedName>
        <fullName evidence="4">Cell wall proline rich protein</fullName>
    </recommendedName>
</protein>
<feature type="compositionally biased region" description="Low complexity" evidence="1">
    <location>
        <begin position="803"/>
        <end position="818"/>
    </location>
</feature>
<feature type="region of interest" description="Disordered" evidence="1">
    <location>
        <begin position="37"/>
        <end position="329"/>
    </location>
</feature>
<feature type="compositionally biased region" description="Low complexity" evidence="1">
    <location>
        <begin position="716"/>
        <end position="726"/>
    </location>
</feature>
<dbReference type="Proteomes" id="UP001310890">
    <property type="component" value="Unassembled WGS sequence"/>
</dbReference>